<keyword evidence="5" id="KW-0862">Zinc</keyword>
<comment type="cofactor">
    <cofactor evidence="1">
        <name>Zn(2+)</name>
        <dbReference type="ChEBI" id="CHEBI:29105"/>
    </cofactor>
</comment>
<dbReference type="Gene3D" id="3.90.180.10">
    <property type="entry name" value="Medium-chain alcohol dehydrogenases, catalytic domain"/>
    <property type="match status" value="1"/>
</dbReference>
<evidence type="ECO:0000256" key="4">
    <source>
        <dbReference type="ARBA" id="ARBA00022723"/>
    </source>
</evidence>
<dbReference type="EMBL" id="JBEPSH010000012">
    <property type="protein sequence ID" value="MET4579840.1"/>
    <property type="molecule type" value="Genomic_DNA"/>
</dbReference>
<dbReference type="Pfam" id="PF08240">
    <property type="entry name" value="ADH_N"/>
    <property type="match status" value="1"/>
</dbReference>
<comment type="similarity">
    <text evidence="2">Belongs to the zinc-containing alcohol dehydrogenase family.</text>
</comment>
<evidence type="ECO:0000256" key="1">
    <source>
        <dbReference type="ARBA" id="ARBA00001947"/>
    </source>
</evidence>
<gene>
    <name evidence="8" type="ORF">ABIE13_004977</name>
</gene>
<dbReference type="InterPro" id="IPR013154">
    <property type="entry name" value="ADH-like_N"/>
</dbReference>
<evidence type="ECO:0000256" key="2">
    <source>
        <dbReference type="ARBA" id="ARBA00008072"/>
    </source>
</evidence>
<evidence type="ECO:0000313" key="9">
    <source>
        <dbReference type="Proteomes" id="UP001549320"/>
    </source>
</evidence>
<protein>
    <recommendedName>
        <fullName evidence="3">alcohol dehydrogenase</fullName>
        <ecNumber evidence="3">1.1.1.1</ecNumber>
    </recommendedName>
</protein>
<keyword evidence="6 8" id="KW-0560">Oxidoreductase</keyword>
<dbReference type="PANTHER" id="PTHR42940:SF8">
    <property type="entry name" value="VACUOLAR PROTEIN SORTING-ASSOCIATED PROTEIN 11"/>
    <property type="match status" value="1"/>
</dbReference>
<keyword evidence="4" id="KW-0479">Metal-binding</keyword>
<dbReference type="EC" id="1.1.1.1" evidence="3"/>
<proteinExistence type="inferred from homology"/>
<evidence type="ECO:0000256" key="6">
    <source>
        <dbReference type="ARBA" id="ARBA00023002"/>
    </source>
</evidence>
<evidence type="ECO:0000256" key="5">
    <source>
        <dbReference type="ARBA" id="ARBA00022833"/>
    </source>
</evidence>
<keyword evidence="9" id="KW-1185">Reference proteome</keyword>
<comment type="caution">
    <text evidence="8">The sequence shown here is derived from an EMBL/GenBank/DDBJ whole genome shotgun (WGS) entry which is preliminary data.</text>
</comment>
<dbReference type="Pfam" id="PF00107">
    <property type="entry name" value="ADH_zinc_N"/>
    <property type="match status" value="1"/>
</dbReference>
<dbReference type="RefSeq" id="WP_354448322.1">
    <property type="nucleotide sequence ID" value="NZ_JBEPSH010000012.1"/>
</dbReference>
<evidence type="ECO:0000313" key="8">
    <source>
        <dbReference type="EMBL" id="MET4579840.1"/>
    </source>
</evidence>
<dbReference type="PANTHER" id="PTHR42940">
    <property type="entry name" value="ALCOHOL DEHYDROGENASE 1-RELATED"/>
    <property type="match status" value="1"/>
</dbReference>
<evidence type="ECO:0000256" key="3">
    <source>
        <dbReference type="ARBA" id="ARBA00013190"/>
    </source>
</evidence>
<reference evidence="8 9" key="1">
    <citation type="submission" date="2024-06" db="EMBL/GenBank/DDBJ databases">
        <title>Sorghum-associated microbial communities from plants grown in Nebraska, USA.</title>
        <authorList>
            <person name="Schachtman D."/>
        </authorList>
    </citation>
    <scope>NUCLEOTIDE SEQUENCE [LARGE SCALE GENOMIC DNA]</scope>
    <source>
        <strain evidence="8 9">2709</strain>
    </source>
</reference>
<feature type="domain" description="Enoyl reductase (ER)" evidence="7">
    <location>
        <begin position="5"/>
        <end position="348"/>
    </location>
</feature>
<evidence type="ECO:0000259" key="7">
    <source>
        <dbReference type="SMART" id="SM00829"/>
    </source>
</evidence>
<dbReference type="InterPro" id="IPR020843">
    <property type="entry name" value="ER"/>
</dbReference>
<name>A0ABV2QGW2_9BURK</name>
<sequence>MRAYAVNSFTEPLVEIEGADPQPKGTEVVVEVSRCGVCHTDLHLQDGYYDIGGGKRLNLADRGIKPPLVMGHEVLGRLAAKGPDAPIADSEVGKSFLVFPWIGCGECEVCKRGQENLCAKPGSLGVFRSGGYATHCVVPHPRYLVDVTGVDPSIAATYACSGLTAYSALRKLDIDKENDLLLLMGFGGVGMSGLQVAQGLGYRKIAVAEIDAAKRELALKHGASFVVDPRDAGATAVLAEAGGLAGAIDFVGAKATAEFAIAALRKGGIYIAVGLFGGDITLPLPPLVQRAITVRGSYVGNLVELKQLIELVRTNKIAPLPVESLEFAAVNEALDRLRTGKVQGRLVLAREI</sequence>
<dbReference type="Gene3D" id="3.40.50.720">
    <property type="entry name" value="NAD(P)-binding Rossmann-like Domain"/>
    <property type="match status" value="1"/>
</dbReference>
<dbReference type="SMART" id="SM00829">
    <property type="entry name" value="PKS_ER"/>
    <property type="match status" value="1"/>
</dbReference>
<accession>A0ABV2QGW2</accession>
<dbReference type="SUPFAM" id="SSF51735">
    <property type="entry name" value="NAD(P)-binding Rossmann-fold domains"/>
    <property type="match status" value="1"/>
</dbReference>
<organism evidence="8 9">
    <name type="scientific">Ottowia thiooxydans</name>
    <dbReference type="NCBI Taxonomy" id="219182"/>
    <lineage>
        <taxon>Bacteria</taxon>
        <taxon>Pseudomonadati</taxon>
        <taxon>Pseudomonadota</taxon>
        <taxon>Betaproteobacteria</taxon>
        <taxon>Burkholderiales</taxon>
        <taxon>Comamonadaceae</taxon>
        <taxon>Ottowia</taxon>
    </lineage>
</organism>
<dbReference type="InterPro" id="IPR011032">
    <property type="entry name" value="GroES-like_sf"/>
</dbReference>
<dbReference type="Proteomes" id="UP001549320">
    <property type="component" value="Unassembled WGS sequence"/>
</dbReference>
<dbReference type="GO" id="GO:0004022">
    <property type="term" value="F:alcohol dehydrogenase (NAD+) activity"/>
    <property type="evidence" value="ECO:0007669"/>
    <property type="project" value="UniProtKB-EC"/>
</dbReference>
<dbReference type="CDD" id="cd08240">
    <property type="entry name" value="6_hydroxyhexanoate_dh_like"/>
    <property type="match status" value="1"/>
</dbReference>
<dbReference type="InterPro" id="IPR036291">
    <property type="entry name" value="NAD(P)-bd_dom_sf"/>
</dbReference>
<dbReference type="SUPFAM" id="SSF50129">
    <property type="entry name" value="GroES-like"/>
    <property type="match status" value="1"/>
</dbReference>
<dbReference type="InterPro" id="IPR013149">
    <property type="entry name" value="ADH-like_C"/>
</dbReference>